<gene>
    <name evidence="6" type="ORF">LX24_01112</name>
</gene>
<keyword evidence="2" id="KW-0813">Transport</keyword>
<accession>A0A5S4ZT78</accession>
<protein>
    <submittedName>
        <fullName evidence="6">Rubrerythrin</fullName>
    </submittedName>
</protein>
<dbReference type="CDD" id="cd00729">
    <property type="entry name" value="rubredoxin_SM"/>
    <property type="match status" value="1"/>
</dbReference>
<dbReference type="AlphaFoldDB" id="A0A5S4ZT78"/>
<keyword evidence="7" id="KW-1185">Reference proteome</keyword>
<organism evidence="6 7">
    <name type="scientific">Desulfallas thermosapovorans DSM 6562</name>
    <dbReference type="NCBI Taxonomy" id="1121431"/>
    <lineage>
        <taxon>Bacteria</taxon>
        <taxon>Bacillati</taxon>
        <taxon>Bacillota</taxon>
        <taxon>Clostridia</taxon>
        <taxon>Eubacteriales</taxon>
        <taxon>Desulfallaceae</taxon>
        <taxon>Desulfallas</taxon>
    </lineage>
</organism>
<dbReference type="InterPro" id="IPR003251">
    <property type="entry name" value="Rr_diiron-bd_dom"/>
</dbReference>
<evidence type="ECO:0000313" key="6">
    <source>
        <dbReference type="EMBL" id="TYO96162.1"/>
    </source>
</evidence>
<dbReference type="InterPro" id="IPR012347">
    <property type="entry name" value="Ferritin-like"/>
</dbReference>
<comment type="cofactor">
    <cofactor evidence="1">
        <name>Fe(3+)</name>
        <dbReference type="ChEBI" id="CHEBI:29034"/>
    </cofactor>
</comment>
<dbReference type="SUPFAM" id="SSF57802">
    <property type="entry name" value="Rubredoxin-like"/>
    <property type="match status" value="1"/>
</dbReference>
<dbReference type="InterPro" id="IPR009078">
    <property type="entry name" value="Ferritin-like_SF"/>
</dbReference>
<feature type="domain" description="Rubredoxin-like" evidence="4">
    <location>
        <begin position="134"/>
        <end position="167"/>
    </location>
</feature>
<evidence type="ECO:0000313" key="7">
    <source>
        <dbReference type="Proteomes" id="UP000323166"/>
    </source>
</evidence>
<comment type="caution">
    <text evidence="6">The sequence shown here is derived from an EMBL/GenBank/DDBJ whole genome shotgun (WGS) entry which is preliminary data.</text>
</comment>
<keyword evidence="3" id="KW-0249">Electron transport</keyword>
<dbReference type="CDD" id="cd01041">
    <property type="entry name" value="Rubrerythrin"/>
    <property type="match status" value="1"/>
</dbReference>
<dbReference type="Pfam" id="PF02915">
    <property type="entry name" value="Rubrerythrin"/>
    <property type="match status" value="1"/>
</dbReference>
<proteinExistence type="predicted"/>
<evidence type="ECO:0000259" key="4">
    <source>
        <dbReference type="PROSITE" id="PS50903"/>
    </source>
</evidence>
<reference evidence="6 7" key="1">
    <citation type="submission" date="2019-07" db="EMBL/GenBank/DDBJ databases">
        <title>Genomic Encyclopedia of Type Strains, Phase I: the one thousand microbial genomes (KMG-I) project.</title>
        <authorList>
            <person name="Kyrpides N."/>
        </authorList>
    </citation>
    <scope>NUCLEOTIDE SEQUENCE [LARGE SCALE GENOMIC DNA]</scope>
    <source>
        <strain evidence="6 7">DSM 6562</strain>
    </source>
</reference>
<evidence type="ECO:0000259" key="5">
    <source>
        <dbReference type="PROSITE" id="PS50905"/>
    </source>
</evidence>
<evidence type="ECO:0000256" key="3">
    <source>
        <dbReference type="ARBA" id="ARBA00022982"/>
    </source>
</evidence>
<dbReference type="PROSITE" id="PS50905">
    <property type="entry name" value="FERRITIN_LIKE"/>
    <property type="match status" value="1"/>
</dbReference>
<dbReference type="InterPro" id="IPR052753">
    <property type="entry name" value="Rbr2/Nigerythrin"/>
</dbReference>
<dbReference type="SUPFAM" id="SSF47240">
    <property type="entry name" value="Ferritin-like"/>
    <property type="match status" value="1"/>
</dbReference>
<dbReference type="PROSITE" id="PS50903">
    <property type="entry name" value="RUBREDOXIN_LIKE"/>
    <property type="match status" value="1"/>
</dbReference>
<dbReference type="EMBL" id="VNHM01000005">
    <property type="protein sequence ID" value="TYO96162.1"/>
    <property type="molecule type" value="Genomic_DNA"/>
</dbReference>
<sequence length="167" mass="18480">MSTKTQDNLMAAFAGESQANRKYLAFAQKAEKEGKEKIARLFRAIAEAETIHALKQLETAGKVGSTSDNLKAAIEGETYEYSNMYPDFIETAKQEEQTAAAKIFHLANEAEKAHAQLYQKAIKELEEKGDMQAASFHLCPVCGYVAEDHPPERCPICNAPAKSFKAY</sequence>
<dbReference type="GO" id="GO:0005506">
    <property type="term" value="F:iron ion binding"/>
    <property type="evidence" value="ECO:0007669"/>
    <property type="project" value="InterPro"/>
</dbReference>
<dbReference type="InterPro" id="IPR009040">
    <property type="entry name" value="Ferritin-like_diiron"/>
</dbReference>
<dbReference type="GO" id="GO:0016491">
    <property type="term" value="F:oxidoreductase activity"/>
    <property type="evidence" value="ECO:0007669"/>
    <property type="project" value="InterPro"/>
</dbReference>
<dbReference type="InterPro" id="IPR024934">
    <property type="entry name" value="Rubredoxin-like_dom"/>
</dbReference>
<dbReference type="PANTHER" id="PTHR33746">
    <property type="entry name" value="RUBRERYTHRIN"/>
    <property type="match status" value="1"/>
</dbReference>
<evidence type="ECO:0000256" key="1">
    <source>
        <dbReference type="ARBA" id="ARBA00001965"/>
    </source>
</evidence>
<dbReference type="InterPro" id="IPR048574">
    <property type="entry name" value="RUBY_RBDX"/>
</dbReference>
<dbReference type="RefSeq" id="WP_166511150.1">
    <property type="nucleotide sequence ID" value="NZ_VNHM01000005.1"/>
</dbReference>
<name>A0A5S4ZT78_9FIRM</name>
<dbReference type="Gene3D" id="1.20.1260.10">
    <property type="match status" value="1"/>
</dbReference>
<dbReference type="Proteomes" id="UP000323166">
    <property type="component" value="Unassembled WGS sequence"/>
</dbReference>
<evidence type="ECO:0000256" key="2">
    <source>
        <dbReference type="ARBA" id="ARBA00022448"/>
    </source>
</evidence>
<feature type="domain" description="Ferritin-like diiron" evidence="5">
    <location>
        <begin position="1"/>
        <end position="129"/>
    </location>
</feature>
<dbReference type="Gene3D" id="2.20.28.10">
    <property type="match status" value="1"/>
</dbReference>
<dbReference type="Pfam" id="PF21349">
    <property type="entry name" value="RUBY_RBDX"/>
    <property type="match status" value="1"/>
</dbReference>
<dbReference type="PANTHER" id="PTHR33746:SF4">
    <property type="entry name" value="RUBRERYTHRIN"/>
    <property type="match status" value="1"/>
</dbReference>